<proteinExistence type="predicted"/>
<organism evidence="2 3">
    <name type="scientific">Jaapia argillacea MUCL 33604</name>
    <dbReference type="NCBI Taxonomy" id="933084"/>
    <lineage>
        <taxon>Eukaryota</taxon>
        <taxon>Fungi</taxon>
        <taxon>Dikarya</taxon>
        <taxon>Basidiomycota</taxon>
        <taxon>Agaricomycotina</taxon>
        <taxon>Agaricomycetes</taxon>
        <taxon>Agaricomycetidae</taxon>
        <taxon>Jaapiales</taxon>
        <taxon>Jaapiaceae</taxon>
        <taxon>Jaapia</taxon>
    </lineage>
</organism>
<evidence type="ECO:0000313" key="2">
    <source>
        <dbReference type="EMBL" id="KDQ61607.1"/>
    </source>
</evidence>
<feature type="compositionally biased region" description="Pro residues" evidence="1">
    <location>
        <begin position="51"/>
        <end position="60"/>
    </location>
</feature>
<feature type="region of interest" description="Disordered" evidence="1">
    <location>
        <begin position="37"/>
        <end position="60"/>
    </location>
</feature>
<feature type="region of interest" description="Disordered" evidence="1">
    <location>
        <begin position="923"/>
        <end position="1057"/>
    </location>
</feature>
<name>A0A067QDN3_9AGAM</name>
<feature type="region of interest" description="Disordered" evidence="1">
    <location>
        <begin position="74"/>
        <end position="154"/>
    </location>
</feature>
<dbReference type="STRING" id="933084.A0A067QDN3"/>
<feature type="region of interest" description="Disordered" evidence="1">
    <location>
        <begin position="630"/>
        <end position="725"/>
    </location>
</feature>
<feature type="region of interest" description="Disordered" evidence="1">
    <location>
        <begin position="178"/>
        <end position="310"/>
    </location>
</feature>
<sequence>MSPPHTYTVGGAPFQDTDIDDDYLCPVCESECTCSRQARPSYPSLAVASSPPAPPVPPAKPVLAPIKIRLTVPPSMRASSSSTHSSSRKLLKNTHKNAEASSSASPLNDGNRTPTILPPTSHHQAFPGAGPSNHHHLLGVLDPTLPKRRGRPPKAVVAAREAAKAALAAQLEAATTNGTVDGPGVSTTFQLTPSSARPTLPAPKARGRPRPAGNKISKARTTIGTGRKPPARPVKRKAAPKPTVIYDSRFDDDDTDEYSPPSTQFPTFVPASAIDSDGSSSDADSDSSSHSSSSKDGFETDSSIEAEEETFIIAQEKARVKRELLGDEYDNSAALKRRQNNNWEIRPRKKSVGPSDGEMEVDSEDGDGSSGDDEEDEDEDEEQEAEADGEDDDGDMEVEAAEVDDEDGPGVTFPGVATGGWSDSEESSFDADLFFSNLTTDSEESRRVDGEDSDGDEDSDGEAMAMDVDAMSLAEVAAGFQDILASGLRGSGSVMGPDGFRMEGGLSLEVTQGWDGQIVFSNGLREGPGLLDSWEWEFGATSQSKAPSDEDPEQTHDQQMADRERTEAPSESDAGSKAGGDDGYEEDAGFGIELDESDGETTEDELVGEDGLPTHRAMMLFRWPSPLPAPIKPSTIDPQSTLSPCVSPRRSHFGASAGGRLRSASASAAVGMDPRDSPKPADILAGRMTMSLSEIWDANGEEEEEDSDNSAGRRRRGSVSVSVVSGSRVPMMGKFEPAARSRGSSVSSLVAKGVAIIDGKNSAIPSPYPKRRRRAMTASSVSDMNGSALMSPTPLRSSFHPPASDDFLTDSTLPADDEHPLAPPIDLSDVLDASFLSAEPIPEEGDPATFSSTLSETDDNVRNLSRWDVIPVDTFRRTRETAHVSGTELEPQSPVHDGMGMFAYGGMLRDSPFSVALWNLSSGGGGDAGASSTTPTSQPSSSRAKSPVKSMKKDHPMALSPDVIPVRDGEHTPTSSYGELLHPPPLLDPNQNKSRKEMKKERKVKKRMLMASKSHSSPPHHAQQMKFRHHHHQHHPNSKSRASVQRSPGSSVSGMNI</sequence>
<feature type="compositionally biased region" description="Polar residues" evidence="1">
    <location>
        <begin position="178"/>
        <end position="197"/>
    </location>
</feature>
<feature type="compositionally biased region" description="Low complexity" evidence="1">
    <location>
        <begin position="40"/>
        <end position="50"/>
    </location>
</feature>
<keyword evidence="3" id="KW-1185">Reference proteome</keyword>
<gene>
    <name evidence="2" type="ORF">JAAARDRAFT_190347</name>
</gene>
<accession>A0A067QDN3</accession>
<feature type="compositionally biased region" description="Acidic residues" evidence="1">
    <location>
        <begin position="451"/>
        <end position="461"/>
    </location>
</feature>
<evidence type="ECO:0000256" key="1">
    <source>
        <dbReference type="SAM" id="MobiDB-lite"/>
    </source>
</evidence>
<feature type="compositionally biased region" description="Low complexity" evidence="1">
    <location>
        <begin position="929"/>
        <end position="942"/>
    </location>
</feature>
<feature type="compositionally biased region" description="Basic and acidic residues" evidence="1">
    <location>
        <begin position="553"/>
        <end position="568"/>
    </location>
</feature>
<feature type="compositionally biased region" description="Basic residues" evidence="1">
    <location>
        <begin position="229"/>
        <end position="239"/>
    </location>
</feature>
<feature type="compositionally biased region" description="Low complexity" evidence="1">
    <location>
        <begin position="654"/>
        <end position="671"/>
    </location>
</feature>
<dbReference type="Proteomes" id="UP000027265">
    <property type="component" value="Unassembled WGS sequence"/>
</dbReference>
<feature type="compositionally biased region" description="Polar residues" evidence="1">
    <location>
        <begin position="1039"/>
        <end position="1057"/>
    </location>
</feature>
<feature type="compositionally biased region" description="Acidic residues" evidence="1">
    <location>
        <begin position="357"/>
        <end position="408"/>
    </location>
</feature>
<dbReference type="OrthoDB" id="3259498at2759"/>
<feature type="region of interest" description="Disordered" evidence="1">
    <location>
        <begin position="540"/>
        <end position="613"/>
    </location>
</feature>
<feature type="compositionally biased region" description="Low complexity" evidence="1">
    <location>
        <begin position="75"/>
        <end position="85"/>
    </location>
</feature>
<dbReference type="EMBL" id="KL197712">
    <property type="protein sequence ID" value="KDQ61607.1"/>
    <property type="molecule type" value="Genomic_DNA"/>
</dbReference>
<feature type="compositionally biased region" description="Acidic residues" evidence="1">
    <location>
        <begin position="582"/>
        <end position="608"/>
    </location>
</feature>
<evidence type="ECO:0000313" key="3">
    <source>
        <dbReference type="Proteomes" id="UP000027265"/>
    </source>
</evidence>
<feature type="compositionally biased region" description="Polar residues" evidence="1">
    <location>
        <begin position="99"/>
        <end position="114"/>
    </location>
</feature>
<feature type="region of interest" description="Disordered" evidence="1">
    <location>
        <begin position="325"/>
        <end position="468"/>
    </location>
</feature>
<feature type="region of interest" description="Disordered" evidence="1">
    <location>
        <begin position="796"/>
        <end position="820"/>
    </location>
</feature>
<feature type="compositionally biased region" description="Basic residues" evidence="1">
    <location>
        <begin position="86"/>
        <end position="95"/>
    </location>
</feature>
<feature type="compositionally biased region" description="Low complexity" evidence="1">
    <location>
        <begin position="271"/>
        <end position="295"/>
    </location>
</feature>
<reference evidence="3" key="1">
    <citation type="journal article" date="2014" name="Proc. Natl. Acad. Sci. U.S.A.">
        <title>Extensive sampling of basidiomycete genomes demonstrates inadequacy of the white-rot/brown-rot paradigm for wood decay fungi.</title>
        <authorList>
            <person name="Riley R."/>
            <person name="Salamov A.A."/>
            <person name="Brown D.W."/>
            <person name="Nagy L.G."/>
            <person name="Floudas D."/>
            <person name="Held B.W."/>
            <person name="Levasseur A."/>
            <person name="Lombard V."/>
            <person name="Morin E."/>
            <person name="Otillar R."/>
            <person name="Lindquist E.A."/>
            <person name="Sun H."/>
            <person name="LaButti K.M."/>
            <person name="Schmutz J."/>
            <person name="Jabbour D."/>
            <person name="Luo H."/>
            <person name="Baker S.E."/>
            <person name="Pisabarro A.G."/>
            <person name="Walton J.D."/>
            <person name="Blanchette R.A."/>
            <person name="Henrissat B."/>
            <person name="Martin F."/>
            <person name="Cullen D."/>
            <person name="Hibbett D.S."/>
            <person name="Grigoriev I.V."/>
        </authorList>
    </citation>
    <scope>NUCLEOTIDE SEQUENCE [LARGE SCALE GENOMIC DNA]</scope>
    <source>
        <strain evidence="3">MUCL 33604</strain>
    </source>
</reference>
<dbReference type="HOGENOM" id="CLU_009140_0_0_1"/>
<dbReference type="AlphaFoldDB" id="A0A067QDN3"/>
<feature type="compositionally biased region" description="Acidic residues" evidence="1">
    <location>
        <begin position="699"/>
        <end position="708"/>
    </location>
</feature>
<dbReference type="InParanoid" id="A0A067QDN3"/>
<protein>
    <submittedName>
        <fullName evidence="2">Uncharacterized protein</fullName>
    </submittedName>
</protein>
<feature type="compositionally biased region" description="Basic residues" evidence="1">
    <location>
        <begin position="1026"/>
        <end position="1038"/>
    </location>
</feature>